<evidence type="ECO:0000256" key="2">
    <source>
        <dbReference type="ARBA" id="ARBA00009530"/>
    </source>
</evidence>
<evidence type="ECO:0000313" key="8">
    <source>
        <dbReference type="EMBL" id="CCL99792.1"/>
    </source>
</evidence>
<dbReference type="RefSeq" id="XP_012179075.1">
    <property type="nucleotide sequence ID" value="XM_012323685.1"/>
</dbReference>
<reference evidence="8 9" key="1">
    <citation type="journal article" date="2012" name="Appl. Environ. Microbiol.">
        <title>Short-read sequencing for genomic analysis of the brown rot fungus Fibroporia radiculosa.</title>
        <authorList>
            <person name="Tang J.D."/>
            <person name="Perkins A.D."/>
            <person name="Sonstegard T.S."/>
            <person name="Schroeder S.G."/>
            <person name="Burgess S.C."/>
            <person name="Diehl S.V."/>
        </authorList>
    </citation>
    <scope>NUCLEOTIDE SEQUENCE [LARGE SCALE GENOMIC DNA]</scope>
    <source>
        <strain evidence="8 9">TFFH 294</strain>
    </source>
</reference>
<dbReference type="Pfam" id="PF01679">
    <property type="entry name" value="Pmp3"/>
    <property type="match status" value="1"/>
</dbReference>
<evidence type="ECO:0000313" key="9">
    <source>
        <dbReference type="Proteomes" id="UP000006352"/>
    </source>
</evidence>
<feature type="transmembrane region" description="Helical" evidence="6">
    <location>
        <begin position="31"/>
        <end position="54"/>
    </location>
</feature>
<feature type="signal peptide" evidence="7">
    <location>
        <begin position="1"/>
        <end position="21"/>
    </location>
</feature>
<dbReference type="InParanoid" id="J4HTX7"/>
<dbReference type="PROSITE" id="PS51257">
    <property type="entry name" value="PROKAR_LIPOPROTEIN"/>
    <property type="match status" value="1"/>
</dbReference>
<dbReference type="PANTHER" id="PTHR21659">
    <property type="entry name" value="HYDROPHOBIC PROTEIN RCI2 LOW TEMPERATURE AND SALT RESPONSIVE PROTEIN LTI6 -RELATED"/>
    <property type="match status" value="1"/>
</dbReference>
<dbReference type="AlphaFoldDB" id="J4HTX7"/>
<dbReference type="GO" id="GO:0016020">
    <property type="term" value="C:membrane"/>
    <property type="evidence" value="ECO:0007669"/>
    <property type="project" value="UniProtKB-SubCell"/>
</dbReference>
<dbReference type="InterPro" id="IPR000612">
    <property type="entry name" value="PMP3"/>
</dbReference>
<keyword evidence="5 6" id="KW-0472">Membrane</keyword>
<dbReference type="PANTHER" id="PTHR21659:SF40">
    <property type="entry name" value="PHOSPHATIDYLSERINE DECARBOXYLASE"/>
    <property type="match status" value="1"/>
</dbReference>
<comment type="similarity">
    <text evidence="2">Belongs to the UPF0057 (PMP3) family.</text>
</comment>
<sequence>MVKGSDVCLILIAIIFPPAAAAFITGCSCDLLINILLTVLGYLPGHIHAFWLIYRKMKAEERYGRGGFQYIGNGQYEPLYGGPAGVAPPPAANYGATGGNYVR</sequence>
<keyword evidence="9" id="KW-1185">Reference proteome</keyword>
<accession>J4HTX7</accession>
<dbReference type="HOGENOM" id="CLU_107649_0_3_1"/>
<dbReference type="STRING" id="599839.J4HTX7"/>
<dbReference type="OrthoDB" id="2802411at2759"/>
<feature type="chain" id="PRO_5003779217" evidence="7">
    <location>
        <begin position="22"/>
        <end position="103"/>
    </location>
</feature>
<organism evidence="8 9">
    <name type="scientific">Fibroporia radiculosa</name>
    <dbReference type="NCBI Taxonomy" id="599839"/>
    <lineage>
        <taxon>Eukaryota</taxon>
        <taxon>Fungi</taxon>
        <taxon>Dikarya</taxon>
        <taxon>Basidiomycota</taxon>
        <taxon>Agaricomycotina</taxon>
        <taxon>Agaricomycetes</taxon>
        <taxon>Polyporales</taxon>
        <taxon>Fibroporiaceae</taxon>
        <taxon>Fibroporia</taxon>
    </lineage>
</organism>
<evidence type="ECO:0000256" key="7">
    <source>
        <dbReference type="SAM" id="SignalP"/>
    </source>
</evidence>
<protein>
    <submittedName>
        <fullName evidence="8">Uncharacterized protein</fullName>
    </submittedName>
</protein>
<keyword evidence="4 6" id="KW-1133">Transmembrane helix</keyword>
<keyword evidence="7" id="KW-0732">Signal</keyword>
<evidence type="ECO:0000256" key="5">
    <source>
        <dbReference type="ARBA" id="ARBA00023136"/>
    </source>
</evidence>
<dbReference type="FunCoup" id="J4HTX7">
    <property type="interactions" value="119"/>
</dbReference>
<comment type="subcellular location">
    <subcellularLocation>
        <location evidence="1">Membrane</location>
    </subcellularLocation>
</comment>
<keyword evidence="3 6" id="KW-0812">Transmembrane</keyword>
<evidence type="ECO:0000256" key="1">
    <source>
        <dbReference type="ARBA" id="ARBA00004370"/>
    </source>
</evidence>
<evidence type="ECO:0000256" key="3">
    <source>
        <dbReference type="ARBA" id="ARBA00022692"/>
    </source>
</evidence>
<dbReference type="EMBL" id="HE796951">
    <property type="protein sequence ID" value="CCL99792.1"/>
    <property type="molecule type" value="Genomic_DNA"/>
</dbReference>
<dbReference type="GeneID" id="24094703"/>
<proteinExistence type="inferred from homology"/>
<evidence type="ECO:0000256" key="6">
    <source>
        <dbReference type="SAM" id="Phobius"/>
    </source>
</evidence>
<dbReference type="Proteomes" id="UP000006352">
    <property type="component" value="Unassembled WGS sequence"/>
</dbReference>
<name>J4HTX7_9APHY</name>
<evidence type="ECO:0000256" key="4">
    <source>
        <dbReference type="ARBA" id="ARBA00022989"/>
    </source>
</evidence>
<gene>
    <name evidence="8" type="ORF">FIBRA_01814</name>
</gene>